<feature type="domain" description="FLZ-type" evidence="5">
    <location>
        <begin position="45"/>
        <end position="89"/>
    </location>
</feature>
<accession>A0A2I0ATL4</accession>
<evidence type="ECO:0000256" key="4">
    <source>
        <dbReference type="SAM" id="MobiDB-lite"/>
    </source>
</evidence>
<dbReference type="InterPro" id="IPR007650">
    <property type="entry name" value="Zf-FLZ_dom"/>
</dbReference>
<name>A0A2I0ATL4_9ASPA</name>
<feature type="region of interest" description="Disordered" evidence="4">
    <location>
        <begin position="1"/>
        <end position="23"/>
    </location>
</feature>
<feature type="zinc finger region" description="FLZ-type" evidence="3">
    <location>
        <begin position="45"/>
        <end position="89"/>
    </location>
</feature>
<evidence type="ECO:0000313" key="6">
    <source>
        <dbReference type="EMBL" id="PKA58880.1"/>
    </source>
</evidence>
<feature type="compositionally biased region" description="Low complexity" evidence="4">
    <location>
        <begin position="94"/>
        <end position="104"/>
    </location>
</feature>
<evidence type="ECO:0000256" key="3">
    <source>
        <dbReference type="PROSITE-ProRule" id="PRU01131"/>
    </source>
</evidence>
<dbReference type="Proteomes" id="UP000236161">
    <property type="component" value="Unassembled WGS sequence"/>
</dbReference>
<evidence type="ECO:0000256" key="1">
    <source>
        <dbReference type="ARBA" id="ARBA00009374"/>
    </source>
</evidence>
<dbReference type="InterPro" id="IPR044533">
    <property type="entry name" value="FLZ1/2/3"/>
</dbReference>
<sequence>MAAPVLSSPSSSSGSSPYRTRPSNLQAPPPLWFFFHEFSDEEHRHFLDSCSLCKKPLAGNGDIFMYRGDMPFCSVECRLEQIEIDEAREKNWKKQSSSSIPQKSQKMHVRAGTVVAG</sequence>
<keyword evidence="7" id="KW-1185">Reference proteome</keyword>
<dbReference type="PANTHER" id="PTHR46057">
    <property type="entry name" value="FCS-LIKE ZINC FINGER 1-RELATED"/>
    <property type="match status" value="1"/>
</dbReference>
<gene>
    <name evidence="6" type="ORF">AXF42_Ash000973</name>
</gene>
<dbReference type="EMBL" id="KZ451950">
    <property type="protein sequence ID" value="PKA58880.1"/>
    <property type="molecule type" value="Genomic_DNA"/>
</dbReference>
<dbReference type="GO" id="GO:0046872">
    <property type="term" value="F:metal ion binding"/>
    <property type="evidence" value="ECO:0007669"/>
    <property type="project" value="UniProtKB-KW"/>
</dbReference>
<evidence type="ECO:0000313" key="7">
    <source>
        <dbReference type="Proteomes" id="UP000236161"/>
    </source>
</evidence>
<feature type="region of interest" description="Disordered" evidence="4">
    <location>
        <begin position="90"/>
        <end position="117"/>
    </location>
</feature>
<organism evidence="6 7">
    <name type="scientific">Apostasia shenzhenica</name>
    <dbReference type="NCBI Taxonomy" id="1088818"/>
    <lineage>
        <taxon>Eukaryota</taxon>
        <taxon>Viridiplantae</taxon>
        <taxon>Streptophyta</taxon>
        <taxon>Embryophyta</taxon>
        <taxon>Tracheophyta</taxon>
        <taxon>Spermatophyta</taxon>
        <taxon>Magnoliopsida</taxon>
        <taxon>Liliopsida</taxon>
        <taxon>Asparagales</taxon>
        <taxon>Orchidaceae</taxon>
        <taxon>Apostasioideae</taxon>
        <taxon>Apostasia</taxon>
    </lineage>
</organism>
<proteinExistence type="inferred from homology"/>
<evidence type="ECO:0000256" key="2">
    <source>
        <dbReference type="ARBA" id="ARBA00022723"/>
    </source>
</evidence>
<dbReference type="PROSITE" id="PS51795">
    <property type="entry name" value="ZF_FLZ"/>
    <property type="match status" value="1"/>
</dbReference>
<dbReference type="OrthoDB" id="1916924at2759"/>
<protein>
    <recommendedName>
        <fullName evidence="5">FLZ-type domain-containing protein</fullName>
    </recommendedName>
</protein>
<keyword evidence="2" id="KW-0479">Metal-binding</keyword>
<dbReference type="Pfam" id="PF04570">
    <property type="entry name" value="zf-FLZ"/>
    <property type="match status" value="1"/>
</dbReference>
<dbReference type="AlphaFoldDB" id="A0A2I0ATL4"/>
<reference evidence="6 7" key="1">
    <citation type="journal article" date="2017" name="Nature">
        <title>The Apostasia genome and the evolution of orchids.</title>
        <authorList>
            <person name="Zhang G.Q."/>
            <person name="Liu K.W."/>
            <person name="Li Z."/>
            <person name="Lohaus R."/>
            <person name="Hsiao Y.Y."/>
            <person name="Niu S.C."/>
            <person name="Wang J.Y."/>
            <person name="Lin Y.C."/>
            <person name="Xu Q."/>
            <person name="Chen L.J."/>
            <person name="Yoshida K."/>
            <person name="Fujiwara S."/>
            <person name="Wang Z.W."/>
            <person name="Zhang Y.Q."/>
            <person name="Mitsuda N."/>
            <person name="Wang M."/>
            <person name="Liu G.H."/>
            <person name="Pecoraro L."/>
            <person name="Huang H.X."/>
            <person name="Xiao X.J."/>
            <person name="Lin M."/>
            <person name="Wu X.Y."/>
            <person name="Wu W.L."/>
            <person name="Chen Y.Y."/>
            <person name="Chang S.B."/>
            <person name="Sakamoto S."/>
            <person name="Ohme-Takagi M."/>
            <person name="Yagi M."/>
            <person name="Zeng S.J."/>
            <person name="Shen C.Y."/>
            <person name="Yeh C.M."/>
            <person name="Luo Y.B."/>
            <person name="Tsai W.C."/>
            <person name="Van de Peer Y."/>
            <person name="Liu Z.J."/>
        </authorList>
    </citation>
    <scope>NUCLEOTIDE SEQUENCE [LARGE SCALE GENOMIC DNA]</scope>
    <source>
        <strain evidence="7">cv. Shenzhen</strain>
        <tissue evidence="6">Stem</tissue>
    </source>
</reference>
<evidence type="ECO:0000259" key="5">
    <source>
        <dbReference type="PROSITE" id="PS51795"/>
    </source>
</evidence>
<dbReference type="STRING" id="1088818.A0A2I0ATL4"/>
<dbReference type="PANTHER" id="PTHR46057:SF9">
    <property type="entry name" value="FCS-LIKE ZINC FINGER 1"/>
    <property type="match status" value="1"/>
</dbReference>
<feature type="compositionally biased region" description="Low complexity" evidence="4">
    <location>
        <begin position="7"/>
        <end position="17"/>
    </location>
</feature>
<comment type="similarity">
    <text evidence="1">Belongs to the FLZ family.</text>
</comment>